<dbReference type="EMBL" id="ATBP01001185">
    <property type="protein sequence ID" value="ETR67856.1"/>
    <property type="molecule type" value="Genomic_DNA"/>
</dbReference>
<proteinExistence type="predicted"/>
<dbReference type="PANTHER" id="PTHR36932:SF1">
    <property type="entry name" value="CAPSULAR POLYSACCHARIDE BIOSYNTHESIS PROTEIN"/>
    <property type="match status" value="1"/>
</dbReference>
<comment type="caution">
    <text evidence="1">The sequence shown here is derived from an EMBL/GenBank/DDBJ whole genome shotgun (WGS) entry which is preliminary data.</text>
</comment>
<evidence type="ECO:0000313" key="1">
    <source>
        <dbReference type="EMBL" id="ETR67856.1"/>
    </source>
</evidence>
<evidence type="ECO:0000313" key="2">
    <source>
        <dbReference type="Proteomes" id="UP000189670"/>
    </source>
</evidence>
<dbReference type="InterPro" id="IPR042099">
    <property type="entry name" value="ANL_N_sf"/>
</dbReference>
<dbReference type="AlphaFoldDB" id="A0A1V1NZC2"/>
<reference evidence="2" key="1">
    <citation type="submission" date="2012-11" db="EMBL/GenBank/DDBJ databases">
        <authorList>
            <person name="Lucero-Rivera Y.E."/>
            <person name="Tovar-Ramirez D."/>
        </authorList>
    </citation>
    <scope>NUCLEOTIDE SEQUENCE [LARGE SCALE GENOMIC DNA]</scope>
    <source>
        <strain evidence="2">Araruama</strain>
    </source>
</reference>
<keyword evidence="1" id="KW-0436">Ligase</keyword>
<gene>
    <name evidence="1" type="ORF">OMM_04913</name>
</gene>
<name>A0A1V1NZC2_9BACT</name>
<dbReference type="Proteomes" id="UP000189670">
    <property type="component" value="Unassembled WGS sequence"/>
</dbReference>
<dbReference type="GO" id="GO:0016874">
    <property type="term" value="F:ligase activity"/>
    <property type="evidence" value="ECO:0007669"/>
    <property type="project" value="UniProtKB-KW"/>
</dbReference>
<sequence>MHIKTLAAYSCIFLYNPRILLYLNKYLSLLKQPFLYEEYCFNRLRRIIYHSYRRAPYYNDIFSKSGLVVNGKIQLDQFKQIPILTKAIIRQRMDALQSSQKNMKTYINTSGGSTGEPVQFVQDKQYYTQMVADTLLFSCLNGKHPGQKELKIWGSERDIFEGTVGAREKIMNFLFNRRFLNSFRLTHALIENYIATIQKQKPFQIWTYTDSIYEIAKYINKNDIRVFSPQNIICTAGTLYPEMRLEIQNAFPKSHVINQYGSREVGQIGCQTIDNDDMMIFLHANYVELVDPDSLEIIDEPYRPGKILVTNLNNYSMPLIRFDIGDMAEYAPKNRTGTLFTHFARLHGRENTHLINKNGDRIHGEYFTHLFYNKTWVQQFQVIQKNDAQIEILFVSHKKNPMLSKDFDDIENKIKCVMGNHVHVDFIRVNEINKLASGKYQFVRRDFS</sequence>
<dbReference type="Gene3D" id="3.40.50.12780">
    <property type="entry name" value="N-terminal domain of ligase-like"/>
    <property type="match status" value="1"/>
</dbReference>
<protein>
    <submittedName>
        <fullName evidence="1">Phenylacetate-CoA ligase</fullName>
    </submittedName>
</protein>
<organism evidence="1 2">
    <name type="scientific">Candidatus Magnetoglobus multicellularis str. Araruama</name>
    <dbReference type="NCBI Taxonomy" id="890399"/>
    <lineage>
        <taxon>Bacteria</taxon>
        <taxon>Pseudomonadati</taxon>
        <taxon>Thermodesulfobacteriota</taxon>
        <taxon>Desulfobacteria</taxon>
        <taxon>Desulfobacterales</taxon>
        <taxon>Desulfobacteraceae</taxon>
        <taxon>Candidatus Magnetoglobus</taxon>
    </lineage>
</organism>
<accession>A0A1V1NZC2</accession>
<dbReference type="InterPro" id="IPR053158">
    <property type="entry name" value="CapK_Type1_Caps_Biosynth"/>
</dbReference>
<dbReference type="PANTHER" id="PTHR36932">
    <property type="entry name" value="CAPSULAR POLYSACCHARIDE BIOSYNTHESIS PROTEIN"/>
    <property type="match status" value="1"/>
</dbReference>
<dbReference type="SUPFAM" id="SSF56801">
    <property type="entry name" value="Acetyl-CoA synthetase-like"/>
    <property type="match status" value="1"/>
</dbReference>